<dbReference type="Proteomes" id="UP000053097">
    <property type="component" value="Unassembled WGS sequence"/>
</dbReference>
<protein>
    <submittedName>
        <fullName evidence="1">Uncharacterized protein</fullName>
    </submittedName>
</protein>
<accession>A0A026W899</accession>
<reference evidence="1 2" key="1">
    <citation type="journal article" date="2014" name="Curr. Biol.">
        <title>The genome of the clonal raider ant Cerapachys biroi.</title>
        <authorList>
            <person name="Oxley P.R."/>
            <person name="Ji L."/>
            <person name="Fetter-Pruneda I."/>
            <person name="McKenzie S.K."/>
            <person name="Li C."/>
            <person name="Hu H."/>
            <person name="Zhang G."/>
            <person name="Kronauer D.J."/>
        </authorList>
    </citation>
    <scope>NUCLEOTIDE SEQUENCE [LARGE SCALE GENOMIC DNA]</scope>
</reference>
<dbReference type="AlphaFoldDB" id="A0A026W899"/>
<gene>
    <name evidence="1" type="ORF">X777_08701</name>
</gene>
<keyword evidence="2" id="KW-1185">Reference proteome</keyword>
<sequence length="98" mass="11282">MVDVRVVTLEVGCSKFVGRRRISSTVPFVPFVQCTGGSGYGEAYNYRYRNGDHKSWALLSLTRFLLFLPRVNWIKSSLRRSDVGQLHFLRTKFSFSSQ</sequence>
<name>A0A026W899_OOCBI</name>
<evidence type="ECO:0000313" key="2">
    <source>
        <dbReference type="Proteomes" id="UP000053097"/>
    </source>
</evidence>
<dbReference type="EMBL" id="KK107348">
    <property type="protein sequence ID" value="EZA52188.1"/>
    <property type="molecule type" value="Genomic_DNA"/>
</dbReference>
<evidence type="ECO:0000313" key="1">
    <source>
        <dbReference type="EMBL" id="EZA52188.1"/>
    </source>
</evidence>
<organism evidence="1 2">
    <name type="scientific">Ooceraea biroi</name>
    <name type="common">Clonal raider ant</name>
    <name type="synonym">Cerapachys biroi</name>
    <dbReference type="NCBI Taxonomy" id="2015173"/>
    <lineage>
        <taxon>Eukaryota</taxon>
        <taxon>Metazoa</taxon>
        <taxon>Ecdysozoa</taxon>
        <taxon>Arthropoda</taxon>
        <taxon>Hexapoda</taxon>
        <taxon>Insecta</taxon>
        <taxon>Pterygota</taxon>
        <taxon>Neoptera</taxon>
        <taxon>Endopterygota</taxon>
        <taxon>Hymenoptera</taxon>
        <taxon>Apocrita</taxon>
        <taxon>Aculeata</taxon>
        <taxon>Formicoidea</taxon>
        <taxon>Formicidae</taxon>
        <taxon>Dorylinae</taxon>
        <taxon>Ooceraea</taxon>
    </lineage>
</organism>
<proteinExistence type="predicted"/>